<keyword evidence="3" id="KW-0378">Hydrolase</keyword>
<evidence type="ECO:0000256" key="3">
    <source>
        <dbReference type="ARBA" id="ARBA00022801"/>
    </source>
</evidence>
<dbReference type="Proteomes" id="UP000034127">
    <property type="component" value="Unassembled WGS sequence"/>
</dbReference>
<dbReference type="InterPro" id="IPR011650">
    <property type="entry name" value="Peptidase_M20_dimer"/>
</dbReference>
<dbReference type="Gene3D" id="3.30.70.360">
    <property type="match status" value="1"/>
</dbReference>
<dbReference type="EMBL" id="LBPX01000014">
    <property type="protein sequence ID" value="KKP67406.1"/>
    <property type="molecule type" value="Genomic_DNA"/>
</dbReference>
<reference evidence="5 6" key="1">
    <citation type="journal article" date="2015" name="Nature">
        <title>rRNA introns, odd ribosomes, and small enigmatic genomes across a large radiation of phyla.</title>
        <authorList>
            <person name="Brown C.T."/>
            <person name="Hug L.A."/>
            <person name="Thomas B.C."/>
            <person name="Sharon I."/>
            <person name="Castelle C.J."/>
            <person name="Singh A."/>
            <person name="Wilkins M.J."/>
            <person name="Williams K.H."/>
            <person name="Banfield J.F."/>
        </authorList>
    </citation>
    <scope>NUCLEOTIDE SEQUENCE [LARGE SCALE GENOMIC DNA]</scope>
</reference>
<dbReference type="PANTHER" id="PTHR43270:SF8">
    <property type="entry name" value="DI- AND TRIPEPTIDASE DUG2-RELATED"/>
    <property type="match status" value="1"/>
</dbReference>
<dbReference type="PANTHER" id="PTHR43270">
    <property type="entry name" value="BETA-ALA-HIS DIPEPTIDASE"/>
    <property type="match status" value="1"/>
</dbReference>
<gene>
    <name evidence="5" type="ORF">UR63_C0014G0006</name>
</gene>
<dbReference type="InterPro" id="IPR002933">
    <property type="entry name" value="Peptidase_M20"/>
</dbReference>
<dbReference type="Pfam" id="PF01546">
    <property type="entry name" value="Peptidase_M20"/>
    <property type="match status" value="1"/>
</dbReference>
<keyword evidence="2" id="KW-0479">Metal-binding</keyword>
<dbReference type="Gene3D" id="3.40.630.10">
    <property type="entry name" value="Zn peptidases"/>
    <property type="match status" value="1"/>
</dbReference>
<name>A0A0G0BUG5_9BACT</name>
<accession>A0A0G0BUG5</accession>
<evidence type="ECO:0000313" key="5">
    <source>
        <dbReference type="EMBL" id="KKP67406.1"/>
    </source>
</evidence>
<dbReference type="GO" id="GO:0008233">
    <property type="term" value="F:peptidase activity"/>
    <property type="evidence" value="ECO:0007669"/>
    <property type="project" value="UniProtKB-KW"/>
</dbReference>
<evidence type="ECO:0000256" key="2">
    <source>
        <dbReference type="ARBA" id="ARBA00022723"/>
    </source>
</evidence>
<feature type="domain" description="Peptidase M20 dimerisation" evidence="4">
    <location>
        <begin position="188"/>
        <end position="347"/>
    </location>
</feature>
<evidence type="ECO:0000256" key="1">
    <source>
        <dbReference type="ARBA" id="ARBA00022670"/>
    </source>
</evidence>
<proteinExistence type="predicted"/>
<evidence type="ECO:0000313" key="6">
    <source>
        <dbReference type="Proteomes" id="UP000034127"/>
    </source>
</evidence>
<dbReference type="SUPFAM" id="SSF53187">
    <property type="entry name" value="Zn-dependent exopeptidases"/>
    <property type="match status" value="1"/>
</dbReference>
<protein>
    <submittedName>
        <fullName evidence="5">Peptidase M20</fullName>
    </submittedName>
</protein>
<evidence type="ECO:0000259" key="4">
    <source>
        <dbReference type="Pfam" id="PF07687"/>
    </source>
</evidence>
<keyword evidence="1" id="KW-0645">Protease</keyword>
<dbReference type="GO" id="GO:0046872">
    <property type="term" value="F:metal ion binding"/>
    <property type="evidence" value="ECO:0007669"/>
    <property type="project" value="UniProtKB-KW"/>
</dbReference>
<sequence length="446" mass="50308">MSLKLFSEFVSIQSVATDKKRRGEILKAVSFLKRELELIGFKVVIIKNNIGSPPLVVATYQIYDDRLIANKQKTIGVYAHYDVQPEDPVLKWETPPFNLTVKNKKIYGRGTADDKGHVIQTIIAAKKLIAGNKLKNNLVFIFEGEEEIGSPNFQELINKAKKEAGEADVFYMLDFGMESSDRPEIFFGLRGLIAFELTLFTGKKDLHSGVYGNRVYNPINLLANLLAKVKDQKTGHILIPDFYEKIRKPTKIEMENLILKMQSDEELKNEAEVFSTTSIDKKHPSLSSKIYPSFDINGIYGGYMGEGVKTVIPYQTTAKFSFRLIENQTPDEIEKMAKKFIVNNLPKGVKFTLKILGKLEPFYNDVSNQYVKKTAEILKNYFGADPFFSRTGGSIGAAAILAKTFNKPLILTGFTLADCNIHSPNENYDEGMFYKGIKVLEKIFAQ</sequence>
<dbReference type="AlphaFoldDB" id="A0A0G0BUG5"/>
<dbReference type="GO" id="GO:0006508">
    <property type="term" value="P:proteolysis"/>
    <property type="evidence" value="ECO:0007669"/>
    <property type="project" value="UniProtKB-KW"/>
</dbReference>
<comment type="caution">
    <text evidence="5">The sequence shown here is derived from an EMBL/GenBank/DDBJ whole genome shotgun (WGS) entry which is preliminary data.</text>
</comment>
<dbReference type="InterPro" id="IPR051458">
    <property type="entry name" value="Cyt/Met_Dipeptidase"/>
</dbReference>
<organism evidence="5 6">
    <name type="scientific">Candidatus Roizmanbacteria bacterium GW2011_GWC2_35_12</name>
    <dbReference type="NCBI Taxonomy" id="1618485"/>
    <lineage>
        <taxon>Bacteria</taxon>
        <taxon>Candidatus Roizmaniibacteriota</taxon>
    </lineage>
</organism>
<dbReference type="Pfam" id="PF07687">
    <property type="entry name" value="M20_dimer"/>
    <property type="match status" value="1"/>
</dbReference>